<dbReference type="Gene3D" id="3.40.50.1110">
    <property type="entry name" value="SGNH hydrolase"/>
    <property type="match status" value="1"/>
</dbReference>
<dbReference type="InterPro" id="IPR013830">
    <property type="entry name" value="SGNH_hydro"/>
</dbReference>
<protein>
    <submittedName>
        <fullName evidence="2">SGNH/GDSL hydrolase family protein</fullName>
    </submittedName>
</protein>
<sequence length="486" mass="55289">MSANQRKLFAWGINSQLLKHQYLLSTWQFDGIIDREGDFAGSTIQDIPVCAAETVDVSASDTLLIVFDQSPESIQQLDSKGLEEGIDYVPLSKGLTYLANINITNLEHYHDKQLIIWGQNWITKLYQPRFEQLTTAFQVVNERSSENTLTAQINREQLLDIDPNKYLIVVCDESLETVEWLENKGFMFEKHYIFIGHPVEYSGQYALDPHLGHAYTNEAVSVQPPYDYIPGFLTLSNSIEPTHRIVVLGGSTTEGGVKTTSHRRWTNWAYFLHLELCQKDIPHIIYNGAVSGYQSTQDLLKVIREVIYLNPDNIIYLSGANDISEQQGLRDYPAIHRYQHDVFSKLQKNSPERGLNYGRKHNTSAAQRWYNNVSMMAAIAASQGIQFQCFLQPFLNPAVQLSDEEKQALANYDLRYAYRFTNTFNERLDAFYSEAKKLAVASPYITDISDAFDDQEACFRDMVHLNSKGNGILAKIILNKIGPLSG</sequence>
<dbReference type="InterPro" id="IPR036514">
    <property type="entry name" value="SGNH_hydro_sf"/>
</dbReference>
<keyword evidence="3" id="KW-1185">Reference proteome</keyword>
<evidence type="ECO:0000313" key="2">
    <source>
        <dbReference type="EMBL" id="MCC2615135.1"/>
    </source>
</evidence>
<evidence type="ECO:0000313" key="3">
    <source>
        <dbReference type="Proteomes" id="UP001520878"/>
    </source>
</evidence>
<name>A0ABS8G5I8_9ALTE</name>
<dbReference type="GO" id="GO:0016787">
    <property type="term" value="F:hydrolase activity"/>
    <property type="evidence" value="ECO:0007669"/>
    <property type="project" value="UniProtKB-KW"/>
</dbReference>
<gene>
    <name evidence="2" type="ORF">LJ739_02615</name>
</gene>
<organism evidence="2 3">
    <name type="scientific">Fluctibacter halophilus</name>
    <dbReference type="NCBI Taxonomy" id="226011"/>
    <lineage>
        <taxon>Bacteria</taxon>
        <taxon>Pseudomonadati</taxon>
        <taxon>Pseudomonadota</taxon>
        <taxon>Gammaproteobacteria</taxon>
        <taxon>Alteromonadales</taxon>
        <taxon>Alteromonadaceae</taxon>
        <taxon>Fluctibacter</taxon>
    </lineage>
</organism>
<dbReference type="RefSeq" id="WP_229157046.1">
    <property type="nucleotide sequence ID" value="NZ_JAJEWP010000001.1"/>
</dbReference>
<dbReference type="SUPFAM" id="SSF52266">
    <property type="entry name" value="SGNH hydrolase"/>
    <property type="match status" value="1"/>
</dbReference>
<comment type="caution">
    <text evidence="2">The sequence shown here is derived from an EMBL/GenBank/DDBJ whole genome shotgun (WGS) entry which is preliminary data.</text>
</comment>
<feature type="domain" description="SGNH hydrolase-type esterase" evidence="1">
    <location>
        <begin position="247"/>
        <end position="470"/>
    </location>
</feature>
<reference evidence="2 3" key="1">
    <citation type="submission" date="2021-10" db="EMBL/GenBank/DDBJ databases">
        <title>Draft genome of Aestuariibacter halophilus JC2043.</title>
        <authorList>
            <person name="Emsley S.A."/>
            <person name="Pfannmuller K.M."/>
            <person name="Ushijima B."/>
            <person name="Saw J.H."/>
            <person name="Videau P."/>
        </authorList>
    </citation>
    <scope>NUCLEOTIDE SEQUENCE [LARGE SCALE GENOMIC DNA]</scope>
    <source>
        <strain evidence="2 3">JC2043</strain>
    </source>
</reference>
<evidence type="ECO:0000259" key="1">
    <source>
        <dbReference type="Pfam" id="PF13472"/>
    </source>
</evidence>
<dbReference type="Pfam" id="PF13472">
    <property type="entry name" value="Lipase_GDSL_2"/>
    <property type="match status" value="1"/>
</dbReference>
<dbReference type="Proteomes" id="UP001520878">
    <property type="component" value="Unassembled WGS sequence"/>
</dbReference>
<keyword evidence="2" id="KW-0378">Hydrolase</keyword>
<accession>A0ABS8G5I8</accession>
<dbReference type="CDD" id="cd00229">
    <property type="entry name" value="SGNH_hydrolase"/>
    <property type="match status" value="1"/>
</dbReference>
<dbReference type="EMBL" id="JAJEWP010000001">
    <property type="protein sequence ID" value="MCC2615135.1"/>
    <property type="molecule type" value="Genomic_DNA"/>
</dbReference>
<proteinExistence type="predicted"/>